<dbReference type="Proteomes" id="UP001218246">
    <property type="component" value="Unassembled WGS sequence"/>
</dbReference>
<feature type="domain" description="Fervidolysin-like N-terminal prodomain" evidence="1">
    <location>
        <begin position="4"/>
        <end position="57"/>
    </location>
</feature>
<reference evidence="2 3" key="1">
    <citation type="submission" date="2023-04" db="EMBL/GenBank/DDBJ databases">
        <title>Ectobacillus antri isolated from activated sludge.</title>
        <authorList>
            <person name="Yan P."/>
            <person name="Liu X."/>
        </authorList>
    </citation>
    <scope>NUCLEOTIDE SEQUENCE [LARGE SCALE GENOMIC DNA]</scope>
    <source>
        <strain evidence="2 3">C18H</strain>
    </source>
</reference>
<name>A0ABT6H781_9BACI</name>
<dbReference type="Pfam" id="PF22148">
    <property type="entry name" value="Fervidolysin_NPro-like"/>
    <property type="match status" value="1"/>
</dbReference>
<dbReference type="InterPro" id="IPR054399">
    <property type="entry name" value="Fervidolysin-like_N_prodom"/>
</dbReference>
<comment type="caution">
    <text evidence="2">The sequence shown here is derived from an EMBL/GenBank/DDBJ whole genome shotgun (WGS) entry which is preliminary data.</text>
</comment>
<accession>A0ABT6H781</accession>
<evidence type="ECO:0000313" key="2">
    <source>
        <dbReference type="EMBL" id="MDG5754915.1"/>
    </source>
</evidence>
<organism evidence="2 3">
    <name type="scientific">Ectobacillus antri</name>
    <dbReference type="NCBI Taxonomy" id="2486280"/>
    <lineage>
        <taxon>Bacteria</taxon>
        <taxon>Bacillati</taxon>
        <taxon>Bacillota</taxon>
        <taxon>Bacilli</taxon>
        <taxon>Bacillales</taxon>
        <taxon>Bacillaceae</taxon>
        <taxon>Ectobacillus</taxon>
    </lineage>
</organism>
<sequence>MQVQSLGALEKTLGLSIKKTSKGNAKLALLSFTSGVKPEEVARLLRAAGKVEYAEPNYKLYLAATTKSVSDPYFSYLWGLKNTGQYVNGYYGTAGMDIKAEAAWEKTKD</sequence>
<protein>
    <recommendedName>
        <fullName evidence="1">Fervidolysin-like N-terminal prodomain domain-containing protein</fullName>
    </recommendedName>
</protein>
<gene>
    <name evidence="2" type="ORF">P6P90_13195</name>
</gene>
<evidence type="ECO:0000313" key="3">
    <source>
        <dbReference type="Proteomes" id="UP001218246"/>
    </source>
</evidence>
<keyword evidence="3" id="KW-1185">Reference proteome</keyword>
<dbReference type="EMBL" id="JARULN010000015">
    <property type="protein sequence ID" value="MDG5754915.1"/>
    <property type="molecule type" value="Genomic_DNA"/>
</dbReference>
<evidence type="ECO:0000259" key="1">
    <source>
        <dbReference type="Pfam" id="PF22148"/>
    </source>
</evidence>
<proteinExistence type="predicted"/>